<dbReference type="GO" id="GO:0006364">
    <property type="term" value="P:rRNA processing"/>
    <property type="evidence" value="ECO:0007669"/>
    <property type="project" value="UniProtKB-KW"/>
</dbReference>
<evidence type="ECO:0000313" key="5">
    <source>
        <dbReference type="EMBL" id="CAB3995150.1"/>
    </source>
</evidence>
<dbReference type="AlphaFoldDB" id="A0A6S7HGP2"/>
<evidence type="ECO:0000256" key="2">
    <source>
        <dbReference type="ARBA" id="ARBA00006374"/>
    </source>
</evidence>
<organism evidence="5 6">
    <name type="scientific">Paramuricea clavata</name>
    <name type="common">Red gorgonian</name>
    <name type="synonym">Violescent sea-whip</name>
    <dbReference type="NCBI Taxonomy" id="317549"/>
    <lineage>
        <taxon>Eukaryota</taxon>
        <taxon>Metazoa</taxon>
        <taxon>Cnidaria</taxon>
        <taxon>Anthozoa</taxon>
        <taxon>Octocorallia</taxon>
        <taxon>Malacalcyonacea</taxon>
        <taxon>Plexauridae</taxon>
        <taxon>Paramuricea</taxon>
    </lineage>
</organism>
<dbReference type="PANTHER" id="PTHR13026">
    <property type="entry name" value="NNP-1 PROTEIN NOVEL NUCLEAR PROTEIN 1 NOP52"/>
    <property type="match status" value="1"/>
</dbReference>
<dbReference type="GO" id="GO:0005634">
    <property type="term" value="C:nucleus"/>
    <property type="evidence" value="ECO:0007669"/>
    <property type="project" value="UniProtKB-SubCell"/>
</dbReference>
<dbReference type="EMBL" id="CACRXK020002610">
    <property type="protein sequence ID" value="CAB3995150.1"/>
    <property type="molecule type" value="Genomic_DNA"/>
</dbReference>
<evidence type="ECO:0000256" key="4">
    <source>
        <dbReference type="ARBA" id="ARBA00023242"/>
    </source>
</evidence>
<accession>A0A6S7HGP2</accession>
<protein>
    <submittedName>
        <fullName evidence="5">Ribosomal RNA processing 1 homolog A-like isoform X1</fullName>
    </submittedName>
</protein>
<keyword evidence="6" id="KW-1185">Reference proteome</keyword>
<comment type="caution">
    <text evidence="5">The sequence shown here is derived from an EMBL/GenBank/DDBJ whole genome shotgun (WGS) entry which is preliminary data.</text>
</comment>
<sequence>MSDKPKVQEELAETIAQLLHSFQITAAAVDYLDGFYKTICREWHGIDRLRLDKFYLLIRKFVYQGIVFLKNHGWKN</sequence>
<reference evidence="5" key="1">
    <citation type="submission" date="2020-04" db="EMBL/GenBank/DDBJ databases">
        <authorList>
            <person name="Alioto T."/>
            <person name="Alioto T."/>
            <person name="Gomez Garrido J."/>
        </authorList>
    </citation>
    <scope>NUCLEOTIDE SEQUENCE</scope>
    <source>
        <strain evidence="5">A484AB</strain>
    </source>
</reference>
<feature type="non-terminal residue" evidence="5">
    <location>
        <position position="1"/>
    </location>
</feature>
<gene>
    <name evidence="5" type="ORF">PACLA_8A051391</name>
</gene>
<dbReference type="InterPro" id="IPR010301">
    <property type="entry name" value="RRP1"/>
</dbReference>
<proteinExistence type="inferred from homology"/>
<dbReference type="GO" id="GO:0030688">
    <property type="term" value="C:preribosome, small subunit precursor"/>
    <property type="evidence" value="ECO:0007669"/>
    <property type="project" value="InterPro"/>
</dbReference>
<evidence type="ECO:0000256" key="1">
    <source>
        <dbReference type="ARBA" id="ARBA00004123"/>
    </source>
</evidence>
<comment type="subcellular location">
    <subcellularLocation>
        <location evidence="1">Nucleus</location>
    </subcellularLocation>
</comment>
<evidence type="ECO:0000313" key="6">
    <source>
        <dbReference type="Proteomes" id="UP001152795"/>
    </source>
</evidence>
<evidence type="ECO:0000256" key="3">
    <source>
        <dbReference type="ARBA" id="ARBA00022552"/>
    </source>
</evidence>
<dbReference type="Pfam" id="PF05997">
    <property type="entry name" value="Nop52"/>
    <property type="match status" value="1"/>
</dbReference>
<keyword evidence="3" id="KW-0698">rRNA processing</keyword>
<dbReference type="PANTHER" id="PTHR13026:SF0">
    <property type="entry name" value="RIBOSOMAL RNA PROCESSING 1B"/>
    <property type="match status" value="1"/>
</dbReference>
<comment type="similarity">
    <text evidence="2">Belongs to the RRP1 family.</text>
</comment>
<dbReference type="OrthoDB" id="2019504at2759"/>
<dbReference type="Proteomes" id="UP001152795">
    <property type="component" value="Unassembled WGS sequence"/>
</dbReference>
<name>A0A6S7HGP2_PARCT</name>
<keyword evidence="4" id="KW-0539">Nucleus</keyword>